<dbReference type="OrthoDB" id="7864938at2"/>
<keyword evidence="3" id="KW-1185">Reference proteome</keyword>
<evidence type="ECO:0008006" key="4">
    <source>
        <dbReference type="Google" id="ProtNLM"/>
    </source>
</evidence>
<dbReference type="AlphaFoldDB" id="A0A1Y5SIA9"/>
<dbReference type="Proteomes" id="UP000193862">
    <property type="component" value="Unassembled WGS sequence"/>
</dbReference>
<dbReference type="RefSeq" id="WP_085836216.1">
    <property type="nucleotide sequence ID" value="NZ_FWFS01000005.1"/>
</dbReference>
<evidence type="ECO:0000256" key="1">
    <source>
        <dbReference type="SAM" id="SignalP"/>
    </source>
</evidence>
<name>A0A1Y5SIA9_9RHOB</name>
<feature type="signal peptide" evidence="1">
    <location>
        <begin position="1"/>
        <end position="23"/>
    </location>
</feature>
<sequence length="176" mass="18645">MKRSIIATLAATTVLATSAGAFAQSMSYSSVETKTELEAVDSNALTYWPEISADVDMAVLGAIDPMMVEDGNKVEVAIEEISLGGTTMLNAQGEFNTLIGEVRIYTQDDALVDSFPVSLTAEVGSLPMMPQDAIVVAPSRADFYDAMVGVFANDVAERLVLQGNIQEMINDSPNAG</sequence>
<organism evidence="2 3">
    <name type="scientific">Aquimixticola soesokkakensis</name>
    <dbReference type="NCBI Taxonomy" id="1519096"/>
    <lineage>
        <taxon>Bacteria</taxon>
        <taxon>Pseudomonadati</taxon>
        <taxon>Pseudomonadota</taxon>
        <taxon>Alphaproteobacteria</taxon>
        <taxon>Rhodobacterales</taxon>
        <taxon>Paracoccaceae</taxon>
        <taxon>Aquimixticola</taxon>
    </lineage>
</organism>
<evidence type="ECO:0000313" key="2">
    <source>
        <dbReference type="EMBL" id="SLN39776.1"/>
    </source>
</evidence>
<gene>
    <name evidence="2" type="ORF">AQS8620_01488</name>
</gene>
<proteinExistence type="predicted"/>
<accession>A0A1Y5SIA9</accession>
<evidence type="ECO:0000313" key="3">
    <source>
        <dbReference type="Proteomes" id="UP000193862"/>
    </source>
</evidence>
<keyword evidence="1" id="KW-0732">Signal</keyword>
<reference evidence="2 3" key="1">
    <citation type="submission" date="2017-03" db="EMBL/GenBank/DDBJ databases">
        <authorList>
            <person name="Afonso C.L."/>
            <person name="Miller P.J."/>
            <person name="Scott M.A."/>
            <person name="Spackman E."/>
            <person name="Goraichik I."/>
            <person name="Dimitrov K.M."/>
            <person name="Suarez D.L."/>
            <person name="Swayne D.E."/>
        </authorList>
    </citation>
    <scope>NUCLEOTIDE SEQUENCE [LARGE SCALE GENOMIC DNA]</scope>
    <source>
        <strain evidence="2 3">CECT 8620</strain>
    </source>
</reference>
<dbReference type="EMBL" id="FWFS01000005">
    <property type="protein sequence ID" value="SLN39776.1"/>
    <property type="molecule type" value="Genomic_DNA"/>
</dbReference>
<protein>
    <recommendedName>
        <fullName evidence="4">Polyketide cyclase / dehydrase and lipid transport</fullName>
    </recommendedName>
</protein>
<feature type="chain" id="PRO_5012418649" description="Polyketide cyclase / dehydrase and lipid transport" evidence="1">
    <location>
        <begin position="24"/>
        <end position="176"/>
    </location>
</feature>